<evidence type="ECO:0000259" key="1">
    <source>
        <dbReference type="PROSITE" id="PS50235"/>
    </source>
</evidence>
<dbReference type="InterPro" id="IPR050164">
    <property type="entry name" value="Peptidase_C19"/>
</dbReference>
<evidence type="ECO:0000313" key="3">
    <source>
        <dbReference type="Proteomes" id="UP000001194"/>
    </source>
</evidence>
<dbReference type="InterPro" id="IPR028889">
    <property type="entry name" value="USP"/>
</dbReference>
<dbReference type="HOGENOM" id="CLU_1034649_0_0_1"/>
<dbReference type="EMBL" id="DS547103">
    <property type="protein sequence ID" value="EDR07874.1"/>
    <property type="molecule type" value="Genomic_DNA"/>
</dbReference>
<dbReference type="CDD" id="cd02257">
    <property type="entry name" value="Peptidase_C19"/>
    <property type="match status" value="1"/>
</dbReference>
<dbReference type="GeneID" id="6077184"/>
<dbReference type="GO" id="GO:0005829">
    <property type="term" value="C:cytosol"/>
    <property type="evidence" value="ECO:0007669"/>
    <property type="project" value="TreeGrafter"/>
</dbReference>
<reference evidence="2 3" key="1">
    <citation type="journal article" date="2008" name="Nature">
        <title>The genome of Laccaria bicolor provides insights into mycorrhizal symbiosis.</title>
        <authorList>
            <person name="Martin F."/>
            <person name="Aerts A."/>
            <person name="Ahren D."/>
            <person name="Brun A."/>
            <person name="Danchin E.G.J."/>
            <person name="Duchaussoy F."/>
            <person name="Gibon J."/>
            <person name="Kohler A."/>
            <person name="Lindquist E."/>
            <person name="Pereda V."/>
            <person name="Salamov A."/>
            <person name="Shapiro H.J."/>
            <person name="Wuyts J."/>
            <person name="Blaudez D."/>
            <person name="Buee M."/>
            <person name="Brokstein P."/>
            <person name="Canbaeck B."/>
            <person name="Cohen D."/>
            <person name="Courty P.E."/>
            <person name="Coutinho P.M."/>
            <person name="Delaruelle C."/>
            <person name="Detter J.C."/>
            <person name="Deveau A."/>
            <person name="DiFazio S."/>
            <person name="Duplessis S."/>
            <person name="Fraissinet-Tachet L."/>
            <person name="Lucic E."/>
            <person name="Frey-Klett P."/>
            <person name="Fourrey C."/>
            <person name="Feussner I."/>
            <person name="Gay G."/>
            <person name="Grimwood J."/>
            <person name="Hoegger P.J."/>
            <person name="Jain P."/>
            <person name="Kilaru S."/>
            <person name="Labbe J."/>
            <person name="Lin Y.C."/>
            <person name="Legue V."/>
            <person name="Le Tacon F."/>
            <person name="Marmeisse R."/>
            <person name="Melayah D."/>
            <person name="Montanini B."/>
            <person name="Muratet M."/>
            <person name="Nehls U."/>
            <person name="Niculita-Hirzel H."/>
            <person name="Oudot-Le Secq M.P."/>
            <person name="Peter M."/>
            <person name="Quesneville H."/>
            <person name="Rajashekar B."/>
            <person name="Reich M."/>
            <person name="Rouhier N."/>
            <person name="Schmutz J."/>
            <person name="Yin T."/>
            <person name="Chalot M."/>
            <person name="Henrissat B."/>
            <person name="Kuees U."/>
            <person name="Lucas S."/>
            <person name="Van de Peer Y."/>
            <person name="Podila G.K."/>
            <person name="Polle A."/>
            <person name="Pukkila P.J."/>
            <person name="Richardson P.M."/>
            <person name="Rouze P."/>
            <person name="Sanders I.R."/>
            <person name="Stajich J.E."/>
            <person name="Tunlid A."/>
            <person name="Tuskan G."/>
            <person name="Grigoriev I.V."/>
        </authorList>
    </citation>
    <scope>NUCLEOTIDE SEQUENCE [LARGE SCALE GENOMIC DNA]</scope>
    <source>
        <strain evidence="3">S238N-H82 / ATCC MYA-4686</strain>
    </source>
</reference>
<dbReference type="Proteomes" id="UP000001194">
    <property type="component" value="Unassembled WGS sequence"/>
</dbReference>
<dbReference type="Pfam" id="PF00443">
    <property type="entry name" value="UCH"/>
    <property type="match status" value="1"/>
</dbReference>
<dbReference type="GO" id="GO:0016579">
    <property type="term" value="P:protein deubiquitination"/>
    <property type="evidence" value="ECO:0007669"/>
    <property type="project" value="InterPro"/>
</dbReference>
<name>B0DCC3_LACBS</name>
<dbReference type="KEGG" id="lbc:LACBIDRAFT_298146"/>
<dbReference type="PANTHER" id="PTHR24006">
    <property type="entry name" value="UBIQUITIN CARBOXYL-TERMINAL HYDROLASE"/>
    <property type="match status" value="1"/>
</dbReference>
<keyword evidence="3" id="KW-1185">Reference proteome</keyword>
<dbReference type="PROSITE" id="PS50235">
    <property type="entry name" value="USP_3"/>
    <property type="match status" value="1"/>
</dbReference>
<organism evidence="3">
    <name type="scientific">Laccaria bicolor (strain S238N-H82 / ATCC MYA-4686)</name>
    <name type="common">Bicoloured deceiver</name>
    <name type="synonym">Laccaria laccata var. bicolor</name>
    <dbReference type="NCBI Taxonomy" id="486041"/>
    <lineage>
        <taxon>Eukaryota</taxon>
        <taxon>Fungi</taxon>
        <taxon>Dikarya</taxon>
        <taxon>Basidiomycota</taxon>
        <taxon>Agaricomycotina</taxon>
        <taxon>Agaricomycetes</taxon>
        <taxon>Agaricomycetidae</taxon>
        <taxon>Agaricales</taxon>
        <taxon>Agaricineae</taxon>
        <taxon>Hydnangiaceae</taxon>
        <taxon>Laccaria</taxon>
    </lineage>
</organism>
<dbReference type="GO" id="GO:0004843">
    <property type="term" value="F:cysteine-type deubiquitinase activity"/>
    <property type="evidence" value="ECO:0007669"/>
    <property type="project" value="InterPro"/>
</dbReference>
<dbReference type="RefSeq" id="XP_001881663.1">
    <property type="nucleotide sequence ID" value="XM_001881628.1"/>
</dbReference>
<evidence type="ECO:0000313" key="2">
    <source>
        <dbReference type="EMBL" id="EDR07874.1"/>
    </source>
</evidence>
<dbReference type="Gene3D" id="3.90.70.10">
    <property type="entry name" value="Cysteine proteinases"/>
    <property type="match status" value="1"/>
</dbReference>
<proteinExistence type="predicted"/>
<dbReference type="InParanoid" id="B0DCC3"/>
<dbReference type="GO" id="GO:0005634">
    <property type="term" value="C:nucleus"/>
    <property type="evidence" value="ECO:0007669"/>
    <property type="project" value="TreeGrafter"/>
</dbReference>
<accession>B0DCC3</accession>
<dbReference type="InterPro" id="IPR038765">
    <property type="entry name" value="Papain-like_cys_pep_sf"/>
</dbReference>
<sequence length="269" mass="29963">MLSQESEAFNYLAPTFRGKLKSVVMCNCHLPLKLPDKERKPTAHISELPFYVLELSPDSTQLPKSGVPVNIASIIESSLLIRGSFVCPTIKGPSSVAEQTKSFTQLPRVLIISLHRFEINVYNASKGKKSRERVTLFGNDVLAPLDGGSTKKYHLYAVVAHTTDDKNPSKELDVTFGSKGVAIGQYIAYVQYGPKDKQQWYECTDGKSTDGERTYSEVKAVNPETNPVLKVGGDHRKFFCASVDSSAFQEFIERNAQLLFYREVDEIST</sequence>
<dbReference type="AlphaFoldDB" id="B0DCC3"/>
<dbReference type="SUPFAM" id="SSF54001">
    <property type="entry name" value="Cysteine proteinases"/>
    <property type="match status" value="1"/>
</dbReference>
<feature type="domain" description="USP" evidence="1">
    <location>
        <begin position="1"/>
        <end position="264"/>
    </location>
</feature>
<protein>
    <submittedName>
        <fullName evidence="2">Predicted protein</fullName>
    </submittedName>
</protein>
<dbReference type="InterPro" id="IPR001394">
    <property type="entry name" value="Peptidase_C19_UCH"/>
</dbReference>
<gene>
    <name evidence="2" type="ORF">LACBIDRAFT_298146</name>
</gene>